<dbReference type="SUPFAM" id="SSF54060">
    <property type="entry name" value="His-Me finger endonucleases"/>
    <property type="match status" value="1"/>
</dbReference>
<evidence type="ECO:0000313" key="2">
    <source>
        <dbReference type="Proteomes" id="UP001159428"/>
    </source>
</evidence>
<evidence type="ECO:0000313" key="1">
    <source>
        <dbReference type="EMBL" id="CAH3153047.1"/>
    </source>
</evidence>
<protein>
    <recommendedName>
        <fullName evidence="3">DNA-directed DNA polymerase</fullName>
    </recommendedName>
</protein>
<dbReference type="PANTHER" id="PTHR31511:SF12">
    <property type="entry name" value="RHO TERMINATION FACTOR N-TERMINAL DOMAIN-CONTAINING PROTEIN"/>
    <property type="match status" value="1"/>
</dbReference>
<feature type="non-terminal residue" evidence="1">
    <location>
        <position position="1"/>
    </location>
</feature>
<keyword evidence="2" id="KW-1185">Reference proteome</keyword>
<evidence type="ECO:0008006" key="3">
    <source>
        <dbReference type="Google" id="ProtNLM"/>
    </source>
</evidence>
<dbReference type="InterPro" id="IPR044925">
    <property type="entry name" value="His-Me_finger_sf"/>
</dbReference>
<proteinExistence type="predicted"/>
<dbReference type="PANTHER" id="PTHR31511">
    <property type="entry name" value="PROTEIN CBG23764"/>
    <property type="match status" value="1"/>
</dbReference>
<accession>A0AAU9XMD4</accession>
<dbReference type="EMBL" id="CALNXJ010000052">
    <property type="protein sequence ID" value="CAH3153047.1"/>
    <property type="molecule type" value="Genomic_DNA"/>
</dbReference>
<dbReference type="AlphaFoldDB" id="A0AAU9XMD4"/>
<sequence length="141" mass="16752">ICKRSFDIGKDKVRDHCNFTGKYCGAAHYKCNRQFKKPKFTPVIFHNLANYDSHLFFNEAELPPEEEFYSKLNNSDISHEDYEYAQKVWKEFKMNTMGDYHDLYLKTDVLLLADEFEEFRNVCVENYKLDPAWYFTASGLA</sequence>
<name>A0AAU9XMD4_9CNID</name>
<organism evidence="1 2">
    <name type="scientific">Pocillopora meandrina</name>
    <dbReference type="NCBI Taxonomy" id="46732"/>
    <lineage>
        <taxon>Eukaryota</taxon>
        <taxon>Metazoa</taxon>
        <taxon>Cnidaria</taxon>
        <taxon>Anthozoa</taxon>
        <taxon>Hexacorallia</taxon>
        <taxon>Scleractinia</taxon>
        <taxon>Astrocoeniina</taxon>
        <taxon>Pocilloporidae</taxon>
        <taxon>Pocillopora</taxon>
    </lineage>
</organism>
<gene>
    <name evidence="1" type="ORF">PMEA_00026937</name>
</gene>
<reference evidence="1 2" key="1">
    <citation type="submission" date="2022-05" db="EMBL/GenBank/DDBJ databases">
        <authorList>
            <consortium name="Genoscope - CEA"/>
            <person name="William W."/>
        </authorList>
    </citation>
    <scope>NUCLEOTIDE SEQUENCE [LARGE SCALE GENOMIC DNA]</scope>
</reference>
<dbReference type="Proteomes" id="UP001159428">
    <property type="component" value="Unassembled WGS sequence"/>
</dbReference>
<comment type="caution">
    <text evidence="1">The sequence shown here is derived from an EMBL/GenBank/DDBJ whole genome shotgun (WGS) entry which is preliminary data.</text>
</comment>